<proteinExistence type="predicted"/>
<dbReference type="WBParaSite" id="ACOC_0000936501-mRNA-1">
    <property type="protein sequence ID" value="ACOC_0000936501-mRNA-1"/>
    <property type="gene ID" value="ACOC_0000936501"/>
</dbReference>
<dbReference type="Proteomes" id="UP000267027">
    <property type="component" value="Unassembled WGS sequence"/>
</dbReference>
<organism evidence="4">
    <name type="scientific">Angiostrongylus costaricensis</name>
    <name type="common">Nematode worm</name>
    <dbReference type="NCBI Taxonomy" id="334426"/>
    <lineage>
        <taxon>Eukaryota</taxon>
        <taxon>Metazoa</taxon>
        <taxon>Ecdysozoa</taxon>
        <taxon>Nematoda</taxon>
        <taxon>Chromadorea</taxon>
        <taxon>Rhabditida</taxon>
        <taxon>Rhabditina</taxon>
        <taxon>Rhabditomorpha</taxon>
        <taxon>Strongyloidea</taxon>
        <taxon>Metastrongylidae</taxon>
        <taxon>Angiostrongylus</taxon>
    </lineage>
</organism>
<feature type="region of interest" description="Disordered" evidence="1">
    <location>
        <begin position="62"/>
        <end position="94"/>
    </location>
</feature>
<protein>
    <submittedName>
        <fullName evidence="4">Transmembrane protein</fullName>
    </submittedName>
</protein>
<evidence type="ECO:0000313" key="4">
    <source>
        <dbReference type="WBParaSite" id="ACOC_0000936501-mRNA-1"/>
    </source>
</evidence>
<reference evidence="2 3" key="2">
    <citation type="submission" date="2018-11" db="EMBL/GenBank/DDBJ databases">
        <authorList>
            <consortium name="Pathogen Informatics"/>
        </authorList>
    </citation>
    <scope>NUCLEOTIDE SEQUENCE [LARGE SCALE GENOMIC DNA]</scope>
    <source>
        <strain evidence="2 3">Costa Rica</strain>
    </source>
</reference>
<dbReference type="OrthoDB" id="5973225at2759"/>
<gene>
    <name evidence="2" type="ORF">ACOC_LOCUS9366</name>
</gene>
<name>A0A0R3PU35_ANGCS</name>
<evidence type="ECO:0000313" key="3">
    <source>
        <dbReference type="Proteomes" id="UP000267027"/>
    </source>
</evidence>
<evidence type="ECO:0000313" key="2">
    <source>
        <dbReference type="EMBL" id="VDM60951.1"/>
    </source>
</evidence>
<dbReference type="EMBL" id="UYYA01004286">
    <property type="protein sequence ID" value="VDM60951.1"/>
    <property type="molecule type" value="Genomic_DNA"/>
</dbReference>
<dbReference type="AlphaFoldDB" id="A0A0R3PU35"/>
<sequence>MAHHLPLDNVRSHSVMKAGHLPAERVGGRRIVNKKVNIFFTGASMFFLRISMEKSYPTSAVRHYHDKPQPTHQPHYANPPCHTSGHIFQPKKNC</sequence>
<accession>A0A0R3PU35</accession>
<evidence type="ECO:0000256" key="1">
    <source>
        <dbReference type="SAM" id="MobiDB-lite"/>
    </source>
</evidence>
<keyword evidence="3" id="KW-1185">Reference proteome</keyword>
<reference evidence="4" key="1">
    <citation type="submission" date="2017-02" db="UniProtKB">
        <authorList>
            <consortium name="WormBaseParasite"/>
        </authorList>
    </citation>
    <scope>IDENTIFICATION</scope>
</reference>